<dbReference type="RefSeq" id="WP_008411224.1">
    <property type="nucleotide sequence ID" value="NZ_CAOS01000008.1"/>
</dbReference>
<gene>
    <name evidence="4" type="ORF">DESHY_160164</name>
</gene>
<keyword evidence="2" id="KW-0732">Signal</keyword>
<dbReference type="EMBL" id="CAOS01000008">
    <property type="protein sequence ID" value="CCO08040.1"/>
    <property type="molecule type" value="Genomic_DNA"/>
</dbReference>
<keyword evidence="1" id="KW-0677">Repeat</keyword>
<evidence type="ECO:0000313" key="4">
    <source>
        <dbReference type="EMBL" id="CCO08040.1"/>
    </source>
</evidence>
<evidence type="ECO:0000256" key="1">
    <source>
        <dbReference type="ARBA" id="ARBA00022737"/>
    </source>
</evidence>
<dbReference type="Pfam" id="PF16244">
    <property type="entry name" value="DUF4901"/>
    <property type="match status" value="2"/>
</dbReference>
<name>K8DYX1_9FIRM</name>
<evidence type="ECO:0000313" key="5">
    <source>
        <dbReference type="Proteomes" id="UP000009315"/>
    </source>
</evidence>
<feature type="chain" id="PRO_5010234066" evidence="2">
    <location>
        <begin position="27"/>
        <end position="733"/>
    </location>
</feature>
<dbReference type="PROSITE" id="PS51272">
    <property type="entry name" value="SLH"/>
    <property type="match status" value="1"/>
</dbReference>
<dbReference type="AlphaFoldDB" id="K8DYX1"/>
<organism evidence="4 5">
    <name type="scientific">Desulforamulus hydrothermalis Lam5 = DSM 18033</name>
    <dbReference type="NCBI Taxonomy" id="1121428"/>
    <lineage>
        <taxon>Bacteria</taxon>
        <taxon>Bacillati</taxon>
        <taxon>Bacillota</taxon>
        <taxon>Clostridia</taxon>
        <taxon>Eubacteriales</taxon>
        <taxon>Peptococcaceae</taxon>
        <taxon>Desulforamulus</taxon>
    </lineage>
</organism>
<sequence length="733" mass="82575">MNKKITGTLLVGCLATGLLFNQPVWADEAQIKVMPKPPGELEGDPSLAKFPLDKAIARAKEVFAIDNQFENFQSGFSTYNGRAEWHLNWQRETEPRGNISVRLDAITGEIIGMDRWQEIPPGRRYSGLPQYSWEEGARRARQWVEQLMPDYVGQIRLLPNQDQPYYGYGERGPVEYSYNFVRVAKGIPFPEHNIYVRINGDTGELLGINLNWDNKLTFPDAARKISSDQAAKVLEENVELAYFRPPGPAGTPVKLVYRVNKGQGLLIDALTGKVLENPGNYYERGGMGGDMAAAQNAKQELTPAEQAEVAKLKNLLSADKALAQVKKVINLPFDIKQCEKRLSYDYQYPDQKQWHFHWSSQTAASYQSISIAVDAVTGELVSFNKWQQNDEAAAGRQPGLTREQAQKTAEDFIKKIQSRRLAESKLEQSWSDAYGIKGMPGIYRFAYVRLVNNIPFANNGFEVEVNAYTGEVTSFRMVWWPLQFPQPSVILEKPKAVNIFLADDGLALEYARIFRDQSDPPVNLVYRLNDRPSYMIDAQTGKYLNWQGQPIPPKPNYNFTDIAGHPAENDIKQLAKANIVKSIDGKFYPQHNLTKLAALEMLVAGRGWYIEPPYQPLNGSEQEKQQQQVVNAALSLGIITAAETGELDRELTRLEWARLMINTLDYDGVAKLPGLYTLNTKDANQVPREMQGYAALSLGLGLQSVNQGYYRPHEKVTRGLAAMSLVRMLKVQK</sequence>
<comment type="caution">
    <text evidence="4">The sequence shown here is derived from an EMBL/GenBank/DDBJ whole genome shotgun (WGS) entry which is preliminary data.</text>
</comment>
<dbReference type="eggNOG" id="ENOG502ZA5A">
    <property type="taxonomic scope" value="Bacteria"/>
</dbReference>
<protein>
    <submittedName>
        <fullName evidence="4">S-layer domain protein</fullName>
    </submittedName>
</protein>
<dbReference type="Proteomes" id="UP000009315">
    <property type="component" value="Unassembled WGS sequence"/>
</dbReference>
<dbReference type="STRING" id="1121428.DESHY_160164"/>
<accession>K8DYX1</accession>
<feature type="signal peptide" evidence="2">
    <location>
        <begin position="1"/>
        <end position="26"/>
    </location>
</feature>
<proteinExistence type="predicted"/>
<keyword evidence="5" id="KW-1185">Reference proteome</keyword>
<feature type="domain" description="SLH" evidence="3">
    <location>
        <begin position="554"/>
        <end position="616"/>
    </location>
</feature>
<evidence type="ECO:0000259" key="3">
    <source>
        <dbReference type="PROSITE" id="PS51272"/>
    </source>
</evidence>
<dbReference type="InterPro" id="IPR032599">
    <property type="entry name" value="YcdB/YcdC_rep_domain"/>
</dbReference>
<evidence type="ECO:0000256" key="2">
    <source>
        <dbReference type="SAM" id="SignalP"/>
    </source>
</evidence>
<dbReference type="OrthoDB" id="2473368at2"/>
<dbReference type="Pfam" id="PF00395">
    <property type="entry name" value="SLH"/>
    <property type="match status" value="1"/>
</dbReference>
<dbReference type="InterPro" id="IPR001119">
    <property type="entry name" value="SLH_dom"/>
</dbReference>
<reference evidence="4 5" key="1">
    <citation type="journal article" date="2013" name="Genome Announc.">
        <title>Genome Sequence of the Sulfate-Reducing Bacterium Desulfotomaculum hydrothermale Lam5(T).</title>
        <authorList>
            <person name="Amin O."/>
            <person name="Fardeau M.L."/>
            <person name="Valette O."/>
            <person name="Hirschler-Rea A."/>
            <person name="Barbe V."/>
            <person name="Medigue C."/>
            <person name="Vacherie B."/>
            <person name="Ollivier B."/>
            <person name="Bertin P.N."/>
            <person name="Dolla A."/>
        </authorList>
    </citation>
    <scope>NUCLEOTIDE SEQUENCE [LARGE SCALE GENOMIC DNA]</scope>
    <source>
        <strain evidence="5">Lam5 / DSM 18033</strain>
    </source>
</reference>